<name>A0ABQ0DM32_9EUKA</name>
<dbReference type="Proteomes" id="UP001628156">
    <property type="component" value="Unassembled WGS sequence"/>
</dbReference>
<gene>
    <name evidence="2" type="ORF">ENUP19_0161G0062</name>
</gene>
<accession>A0ABQ0DM32</accession>
<evidence type="ECO:0008006" key="4">
    <source>
        <dbReference type="Google" id="ProtNLM"/>
    </source>
</evidence>
<keyword evidence="3" id="KW-1185">Reference proteome</keyword>
<organism evidence="2 3">
    <name type="scientific">Entamoeba nuttalli</name>
    <dbReference type="NCBI Taxonomy" id="412467"/>
    <lineage>
        <taxon>Eukaryota</taxon>
        <taxon>Amoebozoa</taxon>
        <taxon>Evosea</taxon>
        <taxon>Archamoebae</taxon>
        <taxon>Mastigamoebida</taxon>
        <taxon>Entamoebidae</taxon>
        <taxon>Entamoeba</taxon>
    </lineage>
</organism>
<evidence type="ECO:0000313" key="3">
    <source>
        <dbReference type="Proteomes" id="UP001628156"/>
    </source>
</evidence>
<dbReference type="PANTHER" id="PTHR38092">
    <property type="entry name" value="REGULATOR CUDA, PUTATIVE-RELATED"/>
    <property type="match status" value="1"/>
</dbReference>
<comment type="caution">
    <text evidence="2">The sequence shown here is derived from an EMBL/GenBank/DDBJ whole genome shotgun (WGS) entry which is preliminary data.</text>
</comment>
<keyword evidence="1" id="KW-0175">Coiled coil</keyword>
<dbReference type="InterPro" id="IPR040430">
    <property type="entry name" value="CudA-like"/>
</dbReference>
<dbReference type="EMBL" id="BAAFRS010000161">
    <property type="protein sequence ID" value="GAB1223803.1"/>
    <property type="molecule type" value="Genomic_DNA"/>
</dbReference>
<evidence type="ECO:0000313" key="2">
    <source>
        <dbReference type="EMBL" id="GAB1223803.1"/>
    </source>
</evidence>
<sequence length="272" mass="31198">MLLTLERQTSSSTEFINEKEVCVVVKQSIFTLTITSPHRIDGTIDCELVYDMDDLKPVGYVSQNPLSFKVQQITSNTVNVECKLAVLSSQHEDLLFRVHVKLLLGDSVIGSIYSHPIKSTSKADSHRKTKLNKNCSETKPKKISKIKKDSKKLTSALILPQERSLEIEIIKANRDLIQKLNDNLNRQNEKTKTLNGSISELIWKLSQYDYNQHVQMICEVLNLFTPEQLEVLQEIASIFQSACPIQNTQEQPYVPYQEMNAYWNPNFEESFM</sequence>
<dbReference type="PANTHER" id="PTHR38092:SF1">
    <property type="entry name" value="TRANSCRIPTIONAL REGULATOR CUDA-RELATED"/>
    <property type="match status" value="1"/>
</dbReference>
<proteinExistence type="predicted"/>
<protein>
    <recommendedName>
        <fullName evidence="4">CudA family protein</fullName>
    </recommendedName>
</protein>
<evidence type="ECO:0000256" key="1">
    <source>
        <dbReference type="SAM" id="Coils"/>
    </source>
</evidence>
<feature type="coiled-coil region" evidence="1">
    <location>
        <begin position="167"/>
        <end position="197"/>
    </location>
</feature>
<reference evidence="2 3" key="1">
    <citation type="journal article" date="2019" name="PLoS Negl. Trop. Dis.">
        <title>Whole genome sequencing of Entamoeba nuttalli reveals mammalian host-related molecular signatures and a novel octapeptide-repeat surface protein.</title>
        <authorList>
            <person name="Tanaka M."/>
            <person name="Makiuchi T."/>
            <person name="Komiyama T."/>
            <person name="Shiina T."/>
            <person name="Osaki K."/>
            <person name="Tachibana H."/>
        </authorList>
    </citation>
    <scope>NUCLEOTIDE SEQUENCE [LARGE SCALE GENOMIC DNA]</scope>
    <source>
        <strain evidence="2 3">P19-061405</strain>
    </source>
</reference>